<evidence type="ECO:0000256" key="1">
    <source>
        <dbReference type="ARBA" id="ARBA00022670"/>
    </source>
</evidence>
<evidence type="ECO:0000256" key="2">
    <source>
        <dbReference type="ARBA" id="ARBA00022801"/>
    </source>
</evidence>
<feature type="non-terminal residue" evidence="6">
    <location>
        <position position="898"/>
    </location>
</feature>
<evidence type="ECO:0000313" key="6">
    <source>
        <dbReference type="EMBL" id="CAB9531699.1"/>
    </source>
</evidence>
<dbReference type="Gene3D" id="1.10.390.10">
    <property type="entry name" value="Neutral Protease Domain 2"/>
    <property type="match status" value="1"/>
</dbReference>
<evidence type="ECO:0000256" key="3">
    <source>
        <dbReference type="ARBA" id="ARBA00022833"/>
    </source>
</evidence>
<keyword evidence="7" id="KW-1185">Reference proteome</keyword>
<dbReference type="PANTHER" id="PTHR33794">
    <property type="entry name" value="BACILLOLYSIN"/>
    <property type="match status" value="1"/>
</dbReference>
<keyword evidence="3" id="KW-0862">Zinc</keyword>
<comment type="caution">
    <text evidence="6">The sequence shown here is derived from an EMBL/GenBank/DDBJ whole genome shotgun (WGS) entry which is preliminary data.</text>
</comment>
<dbReference type="AlphaFoldDB" id="A0A9N8F4T6"/>
<name>A0A9N8F4T6_9STRA</name>
<evidence type="ECO:0000259" key="5">
    <source>
        <dbReference type="Pfam" id="PF02868"/>
    </source>
</evidence>
<dbReference type="PANTHER" id="PTHR33794:SF1">
    <property type="entry name" value="BACILLOLYSIN"/>
    <property type="match status" value="1"/>
</dbReference>
<dbReference type="OrthoDB" id="5332336at2759"/>
<reference evidence="6" key="1">
    <citation type="submission" date="2020-06" db="EMBL/GenBank/DDBJ databases">
        <authorList>
            <consortium name="Plant Systems Biology data submission"/>
        </authorList>
    </citation>
    <scope>NUCLEOTIDE SEQUENCE</scope>
    <source>
        <strain evidence="6">D6</strain>
    </source>
</reference>
<organism evidence="6 7">
    <name type="scientific">Seminavis robusta</name>
    <dbReference type="NCBI Taxonomy" id="568900"/>
    <lineage>
        <taxon>Eukaryota</taxon>
        <taxon>Sar</taxon>
        <taxon>Stramenopiles</taxon>
        <taxon>Ochrophyta</taxon>
        <taxon>Bacillariophyta</taxon>
        <taxon>Bacillariophyceae</taxon>
        <taxon>Bacillariophycidae</taxon>
        <taxon>Naviculales</taxon>
        <taxon>Naviculaceae</taxon>
        <taxon>Seminavis</taxon>
    </lineage>
</organism>
<gene>
    <name evidence="6" type="ORF">SEMRO_3864_G351530.1</name>
</gene>
<evidence type="ECO:0000313" key="7">
    <source>
        <dbReference type="Proteomes" id="UP001153069"/>
    </source>
</evidence>
<dbReference type="InterPro" id="IPR050728">
    <property type="entry name" value="Zinc_Metalloprotease_M4"/>
</dbReference>
<dbReference type="InterPro" id="IPR001570">
    <property type="entry name" value="Peptidase_M4_C_domain"/>
</dbReference>
<proteinExistence type="predicted"/>
<dbReference type="EMBL" id="CAICTM010003862">
    <property type="protein sequence ID" value="CAB9531699.1"/>
    <property type="molecule type" value="Genomic_DNA"/>
</dbReference>
<dbReference type="GO" id="GO:0004222">
    <property type="term" value="F:metalloendopeptidase activity"/>
    <property type="evidence" value="ECO:0007669"/>
    <property type="project" value="InterPro"/>
</dbReference>
<dbReference type="InterPro" id="IPR027268">
    <property type="entry name" value="Peptidase_M4/M1_CTD_sf"/>
</dbReference>
<keyword evidence="1" id="KW-0645">Protease</keyword>
<keyword evidence="4 6" id="KW-0482">Metalloprotease</keyword>
<dbReference type="Pfam" id="PF02868">
    <property type="entry name" value="Peptidase_M4_C"/>
    <property type="match status" value="1"/>
</dbReference>
<protein>
    <submittedName>
        <fullName evidence="6">Metalloprotease (Partial)</fullName>
    </submittedName>
</protein>
<sequence length="898" mass="96949">TIQVASVSSVATSLPDGDQRCKGTDLDYSRLQTVSTDNAAWLHAQSSADDGTTSSFVVNQAFPVRLATAGVNGEASSCVVQRLRINEAINGIPVYGADSVVTLDECYGAELATDSATADIKAHVEDVGFTGLSIREVTGKSFSSVHVKRGYTPRYSAEDTIHYLSKEFQVDEDSGNIEPPKLYIYITELEDYLVYFSDVLMKTYDGKTHVIRVIVHSYDLNILSICLLSSSKTMNERRSLRHNQRELQFCSTCATRDTLTLSSTRTTQEIRSYYLNNTGKNAIVTEATVQSDGRTVNVLGPVPSVFYNGTYNCFGSAWDSECVLVEMPTCLDTMSDIHYIMVVTLQHLQSALNVMGGLAVSSSSPQSVIALAHYDTSRECQALYHMNRLKFEDCYCVDAIPSTTMDFIAGHIARGVTDYSSGLRTGGVQTSGLYLAYSDIYGAVIEYQVNDSRDTPDFLVGEVRLSGPYRYMENPPDDGRSIGSVCDFSSATDLFQASGVPNKAYVKSVRECQAHSCSTSERECAILLGNLFMYTNIYRLSSSSTYLDAATQTCSAVGEFFTNTSPTTSCTTTDVMSFIVAGWMSVSIDIDSSTCVATNNCPPSTQAPTQFPTSFPMPFPTPAPIAPTPLPSPLTTPIPTNYPSWYPTNQPTKATPTPFPSSLPTLLPTPGGSRSTWVFGTDAGNDGLYIIDSDTGALVSYIGDLTGYTTPVTMASRSGELYIYNNSPSPGLLKVDPETAAVTQVSSGSSNYAGSIAFRYGVLYAHFQTSSSLYSLNVNTGVETVICSGILPGHFSGMDTNPITGLLHLTKLELSTAPTMYTIDPSTCTLVLVGQLSVSLGRLDSVVWNPNSNKFLGVDGVHNNLFDLDVDGTVTNVRAASSSVYTPQGMAMYTDVFP</sequence>
<feature type="domain" description="Peptidase M4 C-terminal" evidence="5">
    <location>
        <begin position="436"/>
        <end position="568"/>
    </location>
</feature>
<accession>A0A9N8F4T6</accession>
<evidence type="ECO:0000256" key="4">
    <source>
        <dbReference type="ARBA" id="ARBA00023049"/>
    </source>
</evidence>
<dbReference type="Proteomes" id="UP001153069">
    <property type="component" value="Unassembled WGS sequence"/>
</dbReference>
<dbReference type="SUPFAM" id="SSF63825">
    <property type="entry name" value="YWTD domain"/>
    <property type="match status" value="1"/>
</dbReference>
<dbReference type="GO" id="GO:0006508">
    <property type="term" value="P:proteolysis"/>
    <property type="evidence" value="ECO:0007669"/>
    <property type="project" value="UniProtKB-KW"/>
</dbReference>
<dbReference type="SUPFAM" id="SSF55486">
    <property type="entry name" value="Metalloproteases ('zincins'), catalytic domain"/>
    <property type="match status" value="1"/>
</dbReference>
<keyword evidence="2" id="KW-0378">Hydrolase</keyword>